<evidence type="ECO:0000313" key="2">
    <source>
        <dbReference type="EMBL" id="KAK2162792.1"/>
    </source>
</evidence>
<feature type="region of interest" description="Disordered" evidence="1">
    <location>
        <begin position="918"/>
        <end position="949"/>
    </location>
</feature>
<evidence type="ECO:0000256" key="1">
    <source>
        <dbReference type="SAM" id="MobiDB-lite"/>
    </source>
</evidence>
<feature type="region of interest" description="Disordered" evidence="1">
    <location>
        <begin position="791"/>
        <end position="818"/>
    </location>
</feature>
<feature type="compositionally biased region" description="Low complexity" evidence="1">
    <location>
        <begin position="96"/>
        <end position="107"/>
    </location>
</feature>
<evidence type="ECO:0008006" key="4">
    <source>
        <dbReference type="Google" id="ProtNLM"/>
    </source>
</evidence>
<feature type="compositionally biased region" description="Basic and acidic residues" evidence="1">
    <location>
        <begin position="301"/>
        <end position="349"/>
    </location>
</feature>
<feature type="compositionally biased region" description="Acidic residues" evidence="1">
    <location>
        <begin position="51"/>
        <end position="61"/>
    </location>
</feature>
<dbReference type="EMBL" id="JAODUP010000091">
    <property type="protein sequence ID" value="KAK2162792.1"/>
    <property type="molecule type" value="Genomic_DNA"/>
</dbReference>
<sequence length="949" mass="109381">MDLFMPPGYGTKKRKSPTPPDSFQKELQTKMKERKKLGLTAEVTPSASERETDDELGSDDDLMAHFNMTSKHDNKKKNTSWAPPNSRRSPTRDRNSPSSNKSKSPSDMFGRKTPNSISEDEDEDDFSEPSNLMMTMKKPMKPMDFTRRDGSKTMPSLRKSKTLASVNKDEPQKDKKWSPPSSMKHTEDEKENQPVRPKSPNVRGRRTPTNLLDCIEEESKPKPSPRIKKRDASPSFSRPVPQPRGRSPKDRIFEEEESEDEEIVRFASGSLHQTPQRDFFKKSKSDTDRKMASGDRSILSDGKRTPSDGRRTPSDGRRTPSDGRRTPSDGRKTPSDGRKTPSDGRKTPSDGRTPLPGRRTPSDGRKTPSDGRKTPSDGRKTPSDGRKTPSEGRKTPEPKKSMFGRKGSSDGIFGRKTPTEENKKRISFGTDQTSNEDSSPMVQKKSILDMFSAGSKDMRKPKKADDKSRKSLLAESDSDSDIGMGAPRRSPIPLMSQQPPGNESRRSPVGQRRKGDSLAHGSLDHDVVDDVDGFRMSPSAHYREHERASPTYRRPSLKNRSDSPADSAERGAENSNTRRPSLRRKDALDDDRDEDLPEYNRHQKDIGRGRQMTRQADLPERDSSTCRDIDVDPTMVKQKEQIKERKLAKTYTANGRMLEDAIMSVGDAQDNRMKYIEPDKTDDNNKAEKQIAKKTPKHCPKPRYAKPVINTMPSPSSSSLSFNSTMDIRMAVYQEWYQEQLEKTKKELKEKKQREKELEKKQIEGKKEKLFEAKASYQAWLEKKKEALEIEKRKKKQNEEEEARKKRHEEEEKKKEAELTFRSWKGTKDAFLRRELLKKKKEEERKQEEERAKQREKNKYSKTVFEKWKGKKDELIKTEKLNEKKTKKQKEEEERRAQEERERIALESYLKWIEKKEQQPFDGKKHKKRHEENRQLPWFPSSPTVTLGR</sequence>
<feature type="compositionally biased region" description="Acidic residues" evidence="1">
    <location>
        <begin position="118"/>
        <end position="127"/>
    </location>
</feature>
<protein>
    <recommendedName>
        <fullName evidence="4">Microtubule-associated protein 9</fullName>
    </recommendedName>
</protein>
<evidence type="ECO:0000313" key="3">
    <source>
        <dbReference type="Proteomes" id="UP001208570"/>
    </source>
</evidence>
<dbReference type="GO" id="GO:1902412">
    <property type="term" value="P:regulation of mitotic cytokinesis"/>
    <property type="evidence" value="ECO:0007669"/>
    <property type="project" value="TreeGrafter"/>
</dbReference>
<feature type="compositionally biased region" description="Basic and acidic residues" evidence="1">
    <location>
        <begin position="617"/>
        <end position="630"/>
    </location>
</feature>
<feature type="compositionally biased region" description="Basic and acidic residues" evidence="1">
    <location>
        <begin position="559"/>
        <end position="572"/>
    </location>
</feature>
<dbReference type="GO" id="GO:0000281">
    <property type="term" value="P:mitotic cytokinesis"/>
    <property type="evidence" value="ECO:0007669"/>
    <property type="project" value="InterPro"/>
</dbReference>
<feature type="compositionally biased region" description="Low complexity" evidence="1">
    <location>
        <begin position="128"/>
        <end position="137"/>
    </location>
</feature>
<keyword evidence="3" id="KW-1185">Reference proteome</keyword>
<accession>A0AAD9K0U5</accession>
<dbReference type="PANTHER" id="PTHR14739:SF9">
    <property type="entry name" value="MICROTUBULE-ASSOCIATED PROTEIN 9"/>
    <property type="match status" value="1"/>
</dbReference>
<feature type="compositionally biased region" description="Low complexity" evidence="1">
    <location>
        <begin position="710"/>
        <end position="722"/>
    </location>
</feature>
<feature type="region of interest" description="Disordered" evidence="1">
    <location>
        <begin position="675"/>
        <end position="722"/>
    </location>
</feature>
<dbReference type="Proteomes" id="UP001208570">
    <property type="component" value="Unassembled WGS sequence"/>
</dbReference>
<reference evidence="2" key="1">
    <citation type="journal article" date="2023" name="Mol. Biol. Evol.">
        <title>Third-Generation Sequencing Reveals the Adaptive Role of the Epigenome in Three Deep-Sea Polychaetes.</title>
        <authorList>
            <person name="Perez M."/>
            <person name="Aroh O."/>
            <person name="Sun Y."/>
            <person name="Lan Y."/>
            <person name="Juniper S.K."/>
            <person name="Young C.R."/>
            <person name="Angers B."/>
            <person name="Qian P.Y."/>
        </authorList>
    </citation>
    <scope>NUCLEOTIDE SEQUENCE</scope>
    <source>
        <strain evidence="2">P08H-3</strain>
    </source>
</reference>
<feature type="compositionally biased region" description="Basic and acidic residues" evidence="1">
    <location>
        <begin position="675"/>
        <end position="691"/>
    </location>
</feature>
<feature type="region of interest" description="Disordered" evidence="1">
    <location>
        <begin position="841"/>
        <end position="860"/>
    </location>
</feature>
<feature type="compositionally biased region" description="Basic residues" evidence="1">
    <location>
        <begin position="692"/>
        <end position="704"/>
    </location>
</feature>
<gene>
    <name evidence="2" type="ORF">LSH36_91g02026</name>
</gene>
<feature type="compositionally biased region" description="Acidic residues" evidence="1">
    <location>
        <begin position="588"/>
        <end position="597"/>
    </location>
</feature>
<dbReference type="InterPro" id="IPR026106">
    <property type="entry name" value="MAP9"/>
</dbReference>
<feature type="compositionally biased region" description="Basic and acidic residues" evidence="1">
    <location>
        <begin position="802"/>
        <end position="818"/>
    </location>
</feature>
<dbReference type="AlphaFoldDB" id="A0AAD9K0U5"/>
<feature type="compositionally biased region" description="Basic and acidic residues" evidence="1">
    <location>
        <begin position="167"/>
        <end position="177"/>
    </location>
</feature>
<feature type="region of interest" description="Disordered" evidence="1">
    <location>
        <begin position="876"/>
        <end position="898"/>
    </location>
</feature>
<organism evidence="2 3">
    <name type="scientific">Paralvinella palmiformis</name>
    <dbReference type="NCBI Taxonomy" id="53620"/>
    <lineage>
        <taxon>Eukaryota</taxon>
        <taxon>Metazoa</taxon>
        <taxon>Spiralia</taxon>
        <taxon>Lophotrochozoa</taxon>
        <taxon>Annelida</taxon>
        <taxon>Polychaeta</taxon>
        <taxon>Sedentaria</taxon>
        <taxon>Canalipalpata</taxon>
        <taxon>Terebellida</taxon>
        <taxon>Terebelliformia</taxon>
        <taxon>Alvinellidae</taxon>
        <taxon>Paralvinella</taxon>
    </lineage>
</organism>
<feature type="compositionally biased region" description="Acidic residues" evidence="1">
    <location>
        <begin position="253"/>
        <end position="262"/>
    </location>
</feature>
<dbReference type="GO" id="GO:0000235">
    <property type="term" value="C:astral microtubule"/>
    <property type="evidence" value="ECO:0007669"/>
    <property type="project" value="TreeGrafter"/>
</dbReference>
<dbReference type="GO" id="GO:0008017">
    <property type="term" value="F:microtubule binding"/>
    <property type="evidence" value="ECO:0007669"/>
    <property type="project" value="TreeGrafter"/>
</dbReference>
<feature type="compositionally biased region" description="Basic and acidic residues" evidence="1">
    <location>
        <begin position="360"/>
        <end position="400"/>
    </location>
</feature>
<dbReference type="GO" id="GO:0090307">
    <property type="term" value="P:mitotic spindle assembly"/>
    <property type="evidence" value="ECO:0007669"/>
    <property type="project" value="TreeGrafter"/>
</dbReference>
<feature type="compositionally biased region" description="Basic and acidic residues" evidence="1">
    <location>
        <begin position="513"/>
        <end position="528"/>
    </location>
</feature>
<proteinExistence type="predicted"/>
<comment type="caution">
    <text evidence="2">The sequence shown here is derived from an EMBL/GenBank/DDBJ whole genome shotgun (WGS) entry which is preliminary data.</text>
</comment>
<feature type="compositionally biased region" description="Basic and acidic residues" evidence="1">
    <location>
        <begin position="184"/>
        <end position="193"/>
    </location>
</feature>
<feature type="region of interest" description="Disordered" evidence="1">
    <location>
        <begin position="1"/>
        <end position="633"/>
    </location>
</feature>
<feature type="compositionally biased region" description="Basic and acidic residues" evidence="1">
    <location>
        <begin position="598"/>
        <end position="608"/>
    </location>
</feature>
<name>A0AAD9K0U5_9ANNE</name>
<feature type="compositionally biased region" description="Polar residues" evidence="1">
    <location>
        <begin position="79"/>
        <end position="88"/>
    </location>
</feature>
<dbReference type="PANTHER" id="PTHR14739">
    <property type="entry name" value="MICROTUBULE-ASSOCIATED PROTEIN 9"/>
    <property type="match status" value="1"/>
</dbReference>
<feature type="compositionally biased region" description="Basic and acidic residues" evidence="1">
    <location>
        <begin position="278"/>
        <end position="293"/>
    </location>
</feature>
<feature type="compositionally biased region" description="Polar residues" evidence="1">
    <location>
        <begin position="429"/>
        <end position="441"/>
    </location>
</feature>